<evidence type="ECO:0000313" key="2">
    <source>
        <dbReference type="EMBL" id="GFE11053.1"/>
    </source>
</evidence>
<dbReference type="EMBL" id="BLIN01000005">
    <property type="protein sequence ID" value="GFE11053.1"/>
    <property type="molecule type" value="Genomic_DNA"/>
</dbReference>
<comment type="caution">
    <text evidence="2">The sequence shown here is derived from an EMBL/GenBank/DDBJ whole genome shotgun (WGS) entry which is preliminary data.</text>
</comment>
<dbReference type="AlphaFoldDB" id="A0A640SHW9"/>
<dbReference type="InterPro" id="IPR038732">
    <property type="entry name" value="HpyO/CreE_NAD-binding"/>
</dbReference>
<organism evidence="2 3">
    <name type="scientific">Streptomyces caniferus</name>
    <dbReference type="NCBI Taxonomy" id="285557"/>
    <lineage>
        <taxon>Bacteria</taxon>
        <taxon>Bacillati</taxon>
        <taxon>Actinomycetota</taxon>
        <taxon>Actinomycetes</taxon>
        <taxon>Kitasatosporales</taxon>
        <taxon>Streptomycetaceae</taxon>
        <taxon>Streptomyces</taxon>
    </lineage>
</organism>
<gene>
    <name evidence="2" type="ORF">Scani_73210</name>
</gene>
<sequence>MNDQAGTARTLCLIGCGPRGASIVERILANVPALYGDRPLDLHIVDPYPPGAGRVWRTDQPGLLWMNSAAEQVTMYPDASVDCAGPPRPGPTTAAWLGSPLHDGAYAARRDQGRYLRHFFETVTRERPASVRLFVHRARVTDLRRTTDGGAAPDGTGRQRVFLDNGEPPFLADRVVFAQGHTETLAAPVPAGLTRIGPGPADPDALERIPPGAPVVVRGLGLVFIDCLALLTEGRGGRFVRTPGGPLRYLPSGREPRLYAGSRRGVPLPPKPAYPAPAGALAPPAAPRFATVEACRARLSRPGASFGREVWPLVVAELGWWHYRALFAEQPARTRMTWQDFDAQYALLLTDADRLAKLARSAVPDPADRFDLERLAAPLAGKEFDGTDALQRQLRGHLAEALRRRTGPARGVDTALVDALQRVGAVIEELWRSGALDAPQVAEALERFALGTYLSSGPPPLRAEQLLALAEAGIVTFVGPGMRVESADGTGDGDDGGAVFRASGPAVPGAVHEAAVLLDARLAAPGRDGVTDPLLRALLSRGELVLESTEDGAGGMLRLSGAGLHPVDVSGTVQRDRIVAGPAQFPRPHTNAVYFRQNDALARLLLTDR</sequence>
<dbReference type="PANTHER" id="PTHR40254">
    <property type="entry name" value="BLR0577 PROTEIN"/>
    <property type="match status" value="1"/>
</dbReference>
<dbReference type="OrthoDB" id="3653265at2"/>
<evidence type="ECO:0000259" key="1">
    <source>
        <dbReference type="Pfam" id="PF13454"/>
    </source>
</evidence>
<dbReference type="PANTHER" id="PTHR40254:SF1">
    <property type="entry name" value="BLR0577 PROTEIN"/>
    <property type="match status" value="1"/>
</dbReference>
<proteinExistence type="predicted"/>
<dbReference type="SUPFAM" id="SSF51905">
    <property type="entry name" value="FAD/NAD(P)-binding domain"/>
    <property type="match status" value="1"/>
</dbReference>
<feature type="domain" description="FAD-dependent urate hydroxylase HpyO/Asp monooxygenase CreE-like FAD/NAD(P)-binding" evidence="1">
    <location>
        <begin position="13"/>
        <end position="181"/>
    </location>
</feature>
<name>A0A640SHW9_9ACTN</name>
<dbReference type="Pfam" id="PF13454">
    <property type="entry name" value="NAD_binding_9"/>
    <property type="match status" value="1"/>
</dbReference>
<dbReference type="InterPro" id="IPR052189">
    <property type="entry name" value="L-asp_N-monooxygenase_NS-form"/>
</dbReference>
<evidence type="ECO:0000313" key="3">
    <source>
        <dbReference type="Proteomes" id="UP000435837"/>
    </source>
</evidence>
<protein>
    <submittedName>
        <fullName evidence="2">Adenylate cyclase</fullName>
    </submittedName>
</protein>
<dbReference type="InterPro" id="IPR036188">
    <property type="entry name" value="FAD/NAD-bd_sf"/>
</dbReference>
<reference evidence="2 3" key="1">
    <citation type="submission" date="2019-12" db="EMBL/GenBank/DDBJ databases">
        <title>Whole genome shotgun sequence of Streptomyces caniferus NBRC 15389.</title>
        <authorList>
            <person name="Ichikawa N."/>
            <person name="Kimura A."/>
            <person name="Kitahashi Y."/>
            <person name="Komaki H."/>
            <person name="Tamura T."/>
        </authorList>
    </citation>
    <scope>NUCLEOTIDE SEQUENCE [LARGE SCALE GENOMIC DNA]</scope>
    <source>
        <strain evidence="2 3">NBRC 15389</strain>
    </source>
</reference>
<dbReference type="Proteomes" id="UP000435837">
    <property type="component" value="Unassembled WGS sequence"/>
</dbReference>
<dbReference type="RefSeq" id="WP_159481768.1">
    <property type="nucleotide sequence ID" value="NZ_BAAATH010000001.1"/>
</dbReference>
<accession>A0A640SHW9</accession>